<dbReference type="GeneID" id="10394168"/>
<name>F2KT36_ARCVS</name>
<dbReference type="GO" id="GO:0016705">
    <property type="term" value="F:oxidoreductase activity, acting on paired donors, with incorporation or reduction of molecular oxygen"/>
    <property type="evidence" value="ECO:0007669"/>
    <property type="project" value="InterPro"/>
</dbReference>
<dbReference type="InterPro" id="IPR036661">
    <property type="entry name" value="Luciferase-like_sf"/>
</dbReference>
<keyword evidence="2" id="KW-1185">Reference proteome</keyword>
<sequence>MKKVSININGDLPDRELIKRARIAEEAGIERVWIGELELFRDPAEVAKTIASETSLDVCILLSPFRRGCDEIVKIAEEYIVGIIPGRSRDLSHLISCLERVKEVAEEVYVGCSGPKLAEIASRLADGLLLNYIHPEYVHWLTGFADRSIHTAAFGPSLVLPSEFYEDLLIAAAIVMGSNETFLREFRLLDVWEDISRTDFEALIRARQEGKSVYGLEDFETIRKHEQLLIERFTLSGSPEEVAEKTRKLLKVCDQVVLGDPFFRDLESMGYLAGLLAQL</sequence>
<proteinExistence type="predicted"/>
<dbReference type="Proteomes" id="UP000008136">
    <property type="component" value="Chromosome"/>
</dbReference>
<gene>
    <name evidence="1" type="ordered locus">Arcve_1055</name>
</gene>
<evidence type="ECO:0000313" key="2">
    <source>
        <dbReference type="Proteomes" id="UP000008136"/>
    </source>
</evidence>
<protein>
    <submittedName>
        <fullName evidence="1">Uncharacterized protein</fullName>
    </submittedName>
</protein>
<reference evidence="1 2" key="1">
    <citation type="submission" date="2011-03" db="EMBL/GenBank/DDBJ databases">
        <title>The complete genome of Archaeoglobus veneficus SNP6.</title>
        <authorList>
            <consortium name="US DOE Joint Genome Institute (JGI-PGF)"/>
            <person name="Lucas S."/>
            <person name="Copeland A."/>
            <person name="Lapidus A."/>
            <person name="Bruce D."/>
            <person name="Goodwin L."/>
            <person name="Pitluck S."/>
            <person name="Kyrpides N."/>
            <person name="Mavromatis K."/>
            <person name="Pagani I."/>
            <person name="Ivanova N."/>
            <person name="Mikhailova N."/>
            <person name="Lu M."/>
            <person name="Detter J.C."/>
            <person name="Tapia R."/>
            <person name="Han C."/>
            <person name="Land M."/>
            <person name="Hauser L."/>
            <person name="Markowitz V."/>
            <person name="Cheng J.-F."/>
            <person name="Hugenholtz P."/>
            <person name="Woyke T."/>
            <person name="Wu D."/>
            <person name="Spring S."/>
            <person name="Brambilla E."/>
            <person name="Klenk H.-P."/>
            <person name="Eisen J.A."/>
        </authorList>
    </citation>
    <scope>NUCLEOTIDE SEQUENCE [LARGE SCALE GENOMIC DNA]</scope>
    <source>
        <strain>SNP6</strain>
    </source>
</reference>
<organism evidence="1 2">
    <name type="scientific">Archaeoglobus veneficus (strain DSM 11195 / SNP6)</name>
    <dbReference type="NCBI Taxonomy" id="693661"/>
    <lineage>
        <taxon>Archaea</taxon>
        <taxon>Methanobacteriati</taxon>
        <taxon>Methanobacteriota</taxon>
        <taxon>Archaeoglobi</taxon>
        <taxon>Archaeoglobales</taxon>
        <taxon>Archaeoglobaceae</taxon>
        <taxon>Archaeoglobus</taxon>
    </lineage>
</organism>
<dbReference type="AlphaFoldDB" id="F2KT36"/>
<dbReference type="KEGG" id="ave:Arcve_1055"/>
<dbReference type="EMBL" id="CP002588">
    <property type="protein sequence ID" value="AEA47066.1"/>
    <property type="molecule type" value="Genomic_DNA"/>
</dbReference>
<dbReference type="OrthoDB" id="50542at2157"/>
<dbReference type="HOGENOM" id="CLU_961741_0_0_2"/>
<dbReference type="STRING" id="693661.Arcve_1055"/>
<dbReference type="SUPFAM" id="SSF51679">
    <property type="entry name" value="Bacterial luciferase-like"/>
    <property type="match status" value="1"/>
</dbReference>
<evidence type="ECO:0000313" key="1">
    <source>
        <dbReference type="EMBL" id="AEA47066.1"/>
    </source>
</evidence>
<accession>F2KT36</accession>
<dbReference type="eggNOG" id="arCOG02410">
    <property type="taxonomic scope" value="Archaea"/>
</dbReference>
<dbReference type="Gene3D" id="3.20.20.30">
    <property type="entry name" value="Luciferase-like domain"/>
    <property type="match status" value="1"/>
</dbReference>
<dbReference type="RefSeq" id="WP_013683730.1">
    <property type="nucleotide sequence ID" value="NC_015320.1"/>
</dbReference>